<dbReference type="EMBL" id="JWZT01000893">
    <property type="protein sequence ID" value="KII73309.1"/>
    <property type="molecule type" value="Genomic_DNA"/>
</dbReference>
<keyword evidence="2" id="KW-1185">Reference proteome</keyword>
<reference evidence="1 2" key="1">
    <citation type="journal article" date="2014" name="Genome Biol. Evol.">
        <title>The genome of the myxosporean Thelohanellus kitauei shows adaptations to nutrient acquisition within its fish host.</title>
        <authorList>
            <person name="Yang Y."/>
            <person name="Xiong J."/>
            <person name="Zhou Z."/>
            <person name="Huo F."/>
            <person name="Miao W."/>
            <person name="Ran C."/>
            <person name="Liu Y."/>
            <person name="Zhang J."/>
            <person name="Feng J."/>
            <person name="Wang M."/>
            <person name="Wang M."/>
            <person name="Wang L."/>
            <person name="Yao B."/>
        </authorList>
    </citation>
    <scope>NUCLEOTIDE SEQUENCE [LARGE SCALE GENOMIC DNA]</scope>
    <source>
        <strain evidence="1">Wuqing</strain>
    </source>
</reference>
<organism evidence="1 2">
    <name type="scientific">Thelohanellus kitauei</name>
    <name type="common">Myxosporean</name>
    <dbReference type="NCBI Taxonomy" id="669202"/>
    <lineage>
        <taxon>Eukaryota</taxon>
        <taxon>Metazoa</taxon>
        <taxon>Cnidaria</taxon>
        <taxon>Myxozoa</taxon>
        <taxon>Myxosporea</taxon>
        <taxon>Bivalvulida</taxon>
        <taxon>Platysporina</taxon>
        <taxon>Myxobolidae</taxon>
        <taxon>Thelohanellus</taxon>
    </lineage>
</organism>
<dbReference type="Proteomes" id="UP000031668">
    <property type="component" value="Unassembled WGS sequence"/>
</dbReference>
<evidence type="ECO:0000313" key="1">
    <source>
        <dbReference type="EMBL" id="KII73309.1"/>
    </source>
</evidence>
<comment type="caution">
    <text evidence="1">The sequence shown here is derived from an EMBL/GenBank/DDBJ whole genome shotgun (WGS) entry which is preliminary data.</text>
</comment>
<sequence>MTNDWLDRTDFVLPDTSKRRIILIVLSTDFKQWYKDILAKRIFDIHKCKLGAWNKYFELDRLVGYLKTKVADTENYTKQLDEILKNLTIYRGKFEGVNSNYSSFIENLNQSPVHIKLITNGFLL</sequence>
<gene>
    <name evidence="1" type="ORF">RF11_14429</name>
</gene>
<protein>
    <submittedName>
        <fullName evidence="1">Uncharacterized protein</fullName>
    </submittedName>
</protein>
<dbReference type="AlphaFoldDB" id="A0A0C2J693"/>
<accession>A0A0C2J693</accession>
<proteinExistence type="predicted"/>
<name>A0A0C2J693_THEKT</name>
<evidence type="ECO:0000313" key="2">
    <source>
        <dbReference type="Proteomes" id="UP000031668"/>
    </source>
</evidence>